<protein>
    <recommendedName>
        <fullName evidence="3">YubB ferredoxin-like domain-containing protein</fullName>
    </recommendedName>
</protein>
<keyword evidence="2" id="KW-1185">Reference proteome</keyword>
<evidence type="ECO:0008006" key="3">
    <source>
        <dbReference type="Google" id="ProtNLM"/>
    </source>
</evidence>
<proteinExistence type="predicted"/>
<dbReference type="Proteomes" id="UP001202402">
    <property type="component" value="Unassembled WGS sequence"/>
</dbReference>
<evidence type="ECO:0000313" key="1">
    <source>
        <dbReference type="EMBL" id="MCH4286504.1"/>
    </source>
</evidence>
<dbReference type="EMBL" id="JAKVPQ010000013">
    <property type="protein sequence ID" value="MCH4286504.1"/>
    <property type="molecule type" value="Genomic_DNA"/>
</dbReference>
<name>A0ABS9RA05_9FIRM</name>
<organism evidence="1 2">
    <name type="scientific">Amedibacillus hominis</name>
    <dbReference type="NCBI Taxonomy" id="2897776"/>
    <lineage>
        <taxon>Bacteria</taxon>
        <taxon>Bacillati</taxon>
        <taxon>Bacillota</taxon>
        <taxon>Erysipelotrichia</taxon>
        <taxon>Erysipelotrichales</taxon>
        <taxon>Erysipelotrichaceae</taxon>
        <taxon>Amedibacillus</taxon>
    </lineage>
</organism>
<accession>A0ABS9RA05</accession>
<gene>
    <name evidence="1" type="ORF">LQE99_15405</name>
</gene>
<reference evidence="1 2" key="1">
    <citation type="submission" date="2022-02" db="EMBL/GenBank/DDBJ databases">
        <title>Genome of Erysipelotrichaceae sp. nov. NSJ-176 isolated from human feces.</title>
        <authorList>
            <person name="Abdugheni R."/>
        </authorList>
    </citation>
    <scope>NUCLEOTIDE SEQUENCE [LARGE SCALE GENOMIC DNA]</scope>
    <source>
        <strain evidence="1 2">NSJ-176</strain>
    </source>
</reference>
<dbReference type="RefSeq" id="WP_233509453.1">
    <property type="nucleotide sequence ID" value="NZ_JAKVPQ010000013.1"/>
</dbReference>
<sequence length="235" mass="27787">METFCVNLNIHYTIPQELWVKVKEIFTQMPGWTGFENGCPKWYGDGGKIIEGSLEPSGLQLYAEMPQSEWDTWLQLFKDKVTVVLGYPIGEPEDGYTFPYWLYRLIMTDSELSYDDYKEEFDIGVFETEKQAIETAKYYLANVQGFCDYPCTYRIEYKKISDCIDHKPDTVWIIQGWNTNDNLDEIDIIESSFFLTEDKANQELEKMKMVNKRTEWAVSRWKIGELKWRDGFIRV</sequence>
<evidence type="ECO:0000313" key="2">
    <source>
        <dbReference type="Proteomes" id="UP001202402"/>
    </source>
</evidence>
<comment type="caution">
    <text evidence="1">The sequence shown here is derived from an EMBL/GenBank/DDBJ whole genome shotgun (WGS) entry which is preliminary data.</text>
</comment>